<evidence type="ECO:0000256" key="4">
    <source>
        <dbReference type="ARBA" id="ARBA00011081"/>
    </source>
</evidence>
<evidence type="ECO:0000313" key="14">
    <source>
        <dbReference type="EMBL" id="KIZ07465.1"/>
    </source>
</evidence>
<dbReference type="PANTHER" id="PTHR43322:SF5">
    <property type="entry name" value="1-DEOXY-D-XYLULOSE-5-PHOSPHATE SYNTHASE, CHLOROPLASTIC"/>
    <property type="match status" value="1"/>
</dbReference>
<dbReference type="InterPro" id="IPR005475">
    <property type="entry name" value="Transketolase-like_Pyr-bd"/>
</dbReference>
<evidence type="ECO:0000256" key="9">
    <source>
        <dbReference type="ARBA" id="ARBA00022842"/>
    </source>
</evidence>
<dbReference type="SMART" id="SM00861">
    <property type="entry name" value="Transket_pyr"/>
    <property type="match status" value="1"/>
</dbReference>
<dbReference type="GeneID" id="25726593"/>
<comment type="cofactor">
    <cofactor evidence="1">
        <name>Mg(2+)</name>
        <dbReference type="ChEBI" id="CHEBI:18420"/>
    </cofactor>
</comment>
<keyword evidence="7 14" id="KW-0808">Transferase</keyword>
<keyword evidence="15" id="KW-1185">Reference proteome</keyword>
<dbReference type="FunFam" id="3.40.50.920:FF:000002">
    <property type="entry name" value="1-deoxy-D-xylulose-5-phosphate synthase"/>
    <property type="match status" value="1"/>
</dbReference>
<dbReference type="InterPro" id="IPR009014">
    <property type="entry name" value="Transketo_C/PFOR_II"/>
</dbReference>
<dbReference type="InterPro" id="IPR033248">
    <property type="entry name" value="Transketolase_C"/>
</dbReference>
<evidence type="ECO:0000256" key="3">
    <source>
        <dbReference type="ARBA" id="ARBA00004980"/>
    </source>
</evidence>
<proteinExistence type="inferred from homology"/>
<evidence type="ECO:0000256" key="7">
    <source>
        <dbReference type="ARBA" id="ARBA00022679"/>
    </source>
</evidence>
<name>A0A0D2MYA4_9CHLO</name>
<dbReference type="SUPFAM" id="SSF52518">
    <property type="entry name" value="Thiamin diphosphate-binding fold (THDP-binding)"/>
    <property type="match status" value="1"/>
</dbReference>
<organism evidence="14 15">
    <name type="scientific">Monoraphidium neglectum</name>
    <dbReference type="NCBI Taxonomy" id="145388"/>
    <lineage>
        <taxon>Eukaryota</taxon>
        <taxon>Viridiplantae</taxon>
        <taxon>Chlorophyta</taxon>
        <taxon>core chlorophytes</taxon>
        <taxon>Chlorophyceae</taxon>
        <taxon>CS clade</taxon>
        <taxon>Sphaeropleales</taxon>
        <taxon>Selenastraceae</taxon>
        <taxon>Monoraphidium</taxon>
    </lineage>
</organism>
<evidence type="ECO:0000313" key="15">
    <source>
        <dbReference type="Proteomes" id="UP000054498"/>
    </source>
</evidence>
<evidence type="ECO:0000256" key="6">
    <source>
        <dbReference type="ARBA" id="ARBA00013150"/>
    </source>
</evidence>
<dbReference type="Pfam" id="PF02780">
    <property type="entry name" value="Transketolase_C"/>
    <property type="match status" value="1"/>
</dbReference>
<comment type="cofactor">
    <cofactor evidence="2">
        <name>thiamine diphosphate</name>
        <dbReference type="ChEBI" id="CHEBI:58937"/>
    </cofactor>
</comment>
<dbReference type="Proteomes" id="UP000054498">
    <property type="component" value="Unassembled WGS sequence"/>
</dbReference>
<dbReference type="GO" id="GO:0046872">
    <property type="term" value="F:metal ion binding"/>
    <property type="evidence" value="ECO:0007669"/>
    <property type="project" value="UniProtKB-KW"/>
</dbReference>
<dbReference type="Gene3D" id="3.40.50.920">
    <property type="match status" value="1"/>
</dbReference>
<gene>
    <name evidence="14" type="ORF">MNEG_0475</name>
</gene>
<dbReference type="InterPro" id="IPR005477">
    <property type="entry name" value="Dxylulose-5-P_synthase"/>
</dbReference>
<protein>
    <recommendedName>
        <fullName evidence="6">1-deoxy-D-xylulose-5-phosphate synthase</fullName>
        <ecNumber evidence="6">2.2.1.7</ecNumber>
    </recommendedName>
</protein>
<dbReference type="FunFam" id="3.40.50.970:FF:000005">
    <property type="entry name" value="1-deoxy-D-xylulose-5-phosphate synthase"/>
    <property type="match status" value="1"/>
</dbReference>
<evidence type="ECO:0000256" key="5">
    <source>
        <dbReference type="ARBA" id="ARBA00011738"/>
    </source>
</evidence>
<evidence type="ECO:0000259" key="13">
    <source>
        <dbReference type="SMART" id="SM00861"/>
    </source>
</evidence>
<accession>A0A0D2MYA4</accession>
<dbReference type="GO" id="GO:0009228">
    <property type="term" value="P:thiamine biosynthetic process"/>
    <property type="evidence" value="ECO:0007669"/>
    <property type="project" value="UniProtKB-KW"/>
</dbReference>
<comment type="pathway">
    <text evidence="3">Metabolic intermediate biosynthesis; 1-deoxy-D-xylulose 5-phosphate biosynthesis; 1-deoxy-D-xylulose 5-phosphate from D-glyceraldehyde 3-phosphate and pyruvate: step 1/1.</text>
</comment>
<dbReference type="GO" id="GO:0008661">
    <property type="term" value="F:1-deoxy-D-xylulose-5-phosphate synthase activity"/>
    <property type="evidence" value="ECO:0007669"/>
    <property type="project" value="UniProtKB-EC"/>
</dbReference>
<evidence type="ECO:0000256" key="12">
    <source>
        <dbReference type="ARBA" id="ARBA00023229"/>
    </source>
</evidence>
<keyword evidence="11" id="KW-0786">Thiamine pyrophosphate</keyword>
<dbReference type="Pfam" id="PF02779">
    <property type="entry name" value="Transket_pyr"/>
    <property type="match status" value="1"/>
</dbReference>
<dbReference type="UniPathway" id="UPA00064">
    <property type="reaction ID" value="UER00091"/>
</dbReference>
<dbReference type="RefSeq" id="XP_013906484.1">
    <property type="nucleotide sequence ID" value="XM_014051030.1"/>
</dbReference>
<comment type="similarity">
    <text evidence="4">Belongs to the transketolase family. DXPS subfamily.</text>
</comment>
<evidence type="ECO:0000256" key="11">
    <source>
        <dbReference type="ARBA" id="ARBA00023052"/>
    </source>
</evidence>
<dbReference type="EMBL" id="KK100258">
    <property type="protein sequence ID" value="KIZ07465.1"/>
    <property type="molecule type" value="Genomic_DNA"/>
</dbReference>
<keyword evidence="12" id="KW-0414">Isoprene biosynthesis</keyword>
<evidence type="ECO:0000256" key="8">
    <source>
        <dbReference type="ARBA" id="ARBA00022723"/>
    </source>
</evidence>
<dbReference type="CDD" id="cd07033">
    <property type="entry name" value="TPP_PYR_DXS_TK_like"/>
    <property type="match status" value="1"/>
</dbReference>
<evidence type="ECO:0000256" key="10">
    <source>
        <dbReference type="ARBA" id="ARBA00022977"/>
    </source>
</evidence>
<keyword evidence="9" id="KW-0460">Magnesium</keyword>
<evidence type="ECO:0000256" key="2">
    <source>
        <dbReference type="ARBA" id="ARBA00001964"/>
    </source>
</evidence>
<reference evidence="14 15" key="1">
    <citation type="journal article" date="2013" name="BMC Genomics">
        <title>Reconstruction of the lipid metabolism for the microalga Monoraphidium neglectum from its genome sequence reveals characteristics suitable for biofuel production.</title>
        <authorList>
            <person name="Bogen C."/>
            <person name="Al-Dilaimi A."/>
            <person name="Albersmeier A."/>
            <person name="Wichmann J."/>
            <person name="Grundmann M."/>
            <person name="Rupp O."/>
            <person name="Lauersen K.J."/>
            <person name="Blifernez-Klassen O."/>
            <person name="Kalinowski J."/>
            <person name="Goesmann A."/>
            <person name="Mussgnug J.H."/>
            <person name="Kruse O."/>
        </authorList>
    </citation>
    <scope>NUCLEOTIDE SEQUENCE [LARGE SCALE GENOMIC DNA]</scope>
    <source>
        <strain evidence="14 15">SAG 48.87</strain>
    </source>
</reference>
<dbReference type="GO" id="GO:0019288">
    <property type="term" value="P:isopentenyl diphosphate biosynthetic process, methylerythritol 4-phosphate pathway"/>
    <property type="evidence" value="ECO:0007669"/>
    <property type="project" value="UniProtKB-ARBA"/>
</dbReference>
<dbReference type="Gene3D" id="3.40.50.970">
    <property type="match status" value="1"/>
</dbReference>
<dbReference type="GO" id="GO:0016114">
    <property type="term" value="P:terpenoid biosynthetic process"/>
    <property type="evidence" value="ECO:0007669"/>
    <property type="project" value="InterPro"/>
</dbReference>
<keyword evidence="8" id="KW-0479">Metal-binding</keyword>
<sequence>MHGVVKFDPRTGKQFKAGPSKAGSYTNYFADSLTAEAQRDSRIVAVHAAMAGGTGLYRFEKHFPERTYDVGIAEQHAVTFAAGLACEGLVPFCTIYSTFLQRGYDQVVHDVSLQKLPVRFAMDRAGLVGADGSTHAGAFDVTYMASLPHMVTMAPSNEAELINMVATAAAIDDMPSCFRFPRGNGLGVDLATEGIGPDLKGRPLEVGRGLVRREGKDVAIIAYGSSVNDALVAAELLARGGVSATVVDARFCKPLDTDLLRRCAREHAAMVTVEEGSIGGFAAHVMQFLALDGLLDGGLRFRPMTLPDRYIDHGKYEDQLAEAGLTPSHIAATCLSALGRPKDANLTLAGISP</sequence>
<comment type="subunit">
    <text evidence="5">Homodimer.</text>
</comment>
<dbReference type="STRING" id="145388.A0A0D2MYA4"/>
<dbReference type="AlphaFoldDB" id="A0A0D2MYA4"/>
<dbReference type="EC" id="2.2.1.7" evidence="6"/>
<dbReference type="OrthoDB" id="10266385at2759"/>
<keyword evidence="10" id="KW-0784">Thiamine biosynthesis</keyword>
<dbReference type="SUPFAM" id="SSF52922">
    <property type="entry name" value="TK C-terminal domain-like"/>
    <property type="match status" value="1"/>
</dbReference>
<dbReference type="InterPro" id="IPR029061">
    <property type="entry name" value="THDP-binding"/>
</dbReference>
<dbReference type="PANTHER" id="PTHR43322">
    <property type="entry name" value="1-D-DEOXYXYLULOSE 5-PHOSPHATE SYNTHASE-RELATED"/>
    <property type="match status" value="1"/>
</dbReference>
<dbReference type="KEGG" id="mng:MNEG_0475"/>
<evidence type="ECO:0000256" key="1">
    <source>
        <dbReference type="ARBA" id="ARBA00001946"/>
    </source>
</evidence>
<feature type="domain" description="Transketolase-like pyrimidine-binding" evidence="13">
    <location>
        <begin position="23"/>
        <end position="188"/>
    </location>
</feature>